<gene>
    <name evidence="12" type="ORF">CYCME_0542</name>
</gene>
<keyword evidence="6" id="KW-0479">Metal-binding</keyword>
<sequence length="330" mass="36669">MIIDVHTHVVPEYFPAYSGNNVATRWPSMGCCDQPHHRSVLIAGKTFREVSHHSWDASQRLLDMQVEKVDRQVLSPMPELLSYWFDVDDAVRMCGHMNHTIANMVNSSPESFYGLGMVPLQDPERAASEMSRLRADYGLLGIEVGTNINGRPIGDPFFEPIFAAAVENGLSIFIHPLHPAGVERVIGQPAMSALVAFPNETAFAAASLVSGGMLTKYPALRIGLSHGGGGFAMMLPRMMQGWETMGRDLFDESPIDIAQRLYYDTLVYDNQTLQYLIDSFGIEQLMVGTDYPFVIREKSPGKRIQSLGLSEHDMSLLQSVNAQRFLACSR</sequence>
<accession>S5TV32</accession>
<evidence type="ECO:0000256" key="2">
    <source>
        <dbReference type="ARBA" id="ARBA00005871"/>
    </source>
</evidence>
<evidence type="ECO:0000256" key="9">
    <source>
        <dbReference type="ARBA" id="ARBA00023239"/>
    </source>
</evidence>
<dbReference type="EC" id="4.1.1.45" evidence="4"/>
<dbReference type="InterPro" id="IPR032465">
    <property type="entry name" value="ACMSD"/>
</dbReference>
<feature type="domain" description="Amidohydrolase-related" evidence="11">
    <location>
        <begin position="3"/>
        <end position="325"/>
    </location>
</feature>
<dbReference type="InterPro" id="IPR006680">
    <property type="entry name" value="Amidohydro-rel"/>
</dbReference>
<evidence type="ECO:0000313" key="12">
    <source>
        <dbReference type="EMBL" id="AGS38883.1"/>
    </source>
</evidence>
<name>S5TV32_9GAMM</name>
<keyword evidence="8" id="KW-0862">Zinc</keyword>
<dbReference type="GO" id="GO:0046872">
    <property type="term" value="F:metal ion binding"/>
    <property type="evidence" value="ECO:0007669"/>
    <property type="project" value="UniProtKB-KW"/>
</dbReference>
<evidence type="ECO:0000256" key="7">
    <source>
        <dbReference type="ARBA" id="ARBA00022793"/>
    </source>
</evidence>
<evidence type="ECO:0000256" key="3">
    <source>
        <dbReference type="ARBA" id="ARBA00011245"/>
    </source>
</evidence>
<evidence type="ECO:0000256" key="8">
    <source>
        <dbReference type="ARBA" id="ARBA00022833"/>
    </source>
</evidence>
<proteinExistence type="inferred from homology"/>
<reference evidence="12 13" key="1">
    <citation type="submission" date="2013-05" db="EMBL/GenBank/DDBJ databases">
        <title>Between feast and famine: a lifestyle of most important marine PAH-degrading bacterium Cycloclasticus sp. 7ME.</title>
        <authorList>
            <person name="Yakimov M.M."/>
            <person name="Messina E."/>
            <person name="Genovese M."/>
            <person name="Denaro R."/>
            <person name="Crisafi F."/>
            <person name="Russo D."/>
            <person name="Cappello S."/>
            <person name="Santisi S."/>
            <person name="Smedile F."/>
            <person name="Golyshina O.V."/>
            <person name="Tran H."/>
            <person name="Pieper D.H."/>
            <person name="Golyshin P.N."/>
            <person name="Giuliano L."/>
        </authorList>
    </citation>
    <scope>NUCLEOTIDE SEQUENCE [LARGE SCALE GENOMIC DNA]</scope>
    <source>
        <strain evidence="12 13">78-ME</strain>
    </source>
</reference>
<dbReference type="Pfam" id="PF04909">
    <property type="entry name" value="Amidohydro_2"/>
    <property type="match status" value="1"/>
</dbReference>
<dbReference type="eggNOG" id="COG2159">
    <property type="taxonomic scope" value="Bacteria"/>
</dbReference>
<dbReference type="GO" id="GO:0019748">
    <property type="term" value="P:secondary metabolic process"/>
    <property type="evidence" value="ECO:0007669"/>
    <property type="project" value="TreeGrafter"/>
</dbReference>
<evidence type="ECO:0000256" key="1">
    <source>
        <dbReference type="ARBA" id="ARBA00005079"/>
    </source>
</evidence>
<organism evidence="12 13">
    <name type="scientific">Cycloclasticus zancles 78-ME</name>
    <dbReference type="NCBI Taxonomy" id="1198232"/>
    <lineage>
        <taxon>Bacteria</taxon>
        <taxon>Pseudomonadati</taxon>
        <taxon>Pseudomonadota</taxon>
        <taxon>Gammaproteobacteria</taxon>
        <taxon>Thiotrichales</taxon>
        <taxon>Piscirickettsiaceae</taxon>
        <taxon>Cycloclasticus</taxon>
    </lineage>
</organism>
<dbReference type="SUPFAM" id="SSF51556">
    <property type="entry name" value="Metallo-dependent hydrolases"/>
    <property type="match status" value="1"/>
</dbReference>
<evidence type="ECO:0000256" key="5">
    <source>
        <dbReference type="ARBA" id="ARBA00021214"/>
    </source>
</evidence>
<dbReference type="HOGENOM" id="CLU_039329_1_2_6"/>
<dbReference type="KEGG" id="cza:CYCME_0542"/>
<evidence type="ECO:0000256" key="10">
    <source>
        <dbReference type="ARBA" id="ARBA00031120"/>
    </source>
</evidence>
<evidence type="ECO:0000256" key="6">
    <source>
        <dbReference type="ARBA" id="ARBA00022723"/>
    </source>
</evidence>
<protein>
    <recommendedName>
        <fullName evidence="5">2-amino-3-carboxymuconate-6-semialdehyde decarboxylase</fullName>
        <ecNumber evidence="4">4.1.1.45</ecNumber>
    </recommendedName>
    <alternativeName>
        <fullName evidence="10">Picolinate carboxylase</fullName>
    </alternativeName>
</protein>
<evidence type="ECO:0000259" key="11">
    <source>
        <dbReference type="Pfam" id="PF04909"/>
    </source>
</evidence>
<dbReference type="Proteomes" id="UP000015380">
    <property type="component" value="Chromosome"/>
</dbReference>
<dbReference type="GO" id="GO:0016787">
    <property type="term" value="F:hydrolase activity"/>
    <property type="evidence" value="ECO:0007669"/>
    <property type="project" value="InterPro"/>
</dbReference>
<evidence type="ECO:0000256" key="4">
    <source>
        <dbReference type="ARBA" id="ARBA00012365"/>
    </source>
</evidence>
<comment type="subunit">
    <text evidence="3">Monomer.</text>
</comment>
<dbReference type="PANTHER" id="PTHR21240:SF27">
    <property type="entry name" value="2-AMINO-3-CARBOXYMUCONATE-6-SEMIALDEHYDE DECARBOXYLASE"/>
    <property type="match status" value="1"/>
</dbReference>
<dbReference type="GO" id="GO:0005829">
    <property type="term" value="C:cytosol"/>
    <property type="evidence" value="ECO:0007669"/>
    <property type="project" value="TreeGrafter"/>
</dbReference>
<keyword evidence="7" id="KW-0210">Decarboxylase</keyword>
<evidence type="ECO:0000313" key="13">
    <source>
        <dbReference type="Proteomes" id="UP000015380"/>
    </source>
</evidence>
<dbReference type="PATRIC" id="fig|1198232.3.peg.549"/>
<dbReference type="RefSeq" id="WP_020932073.1">
    <property type="nucleotide sequence ID" value="NC_021917.1"/>
</dbReference>
<dbReference type="AlphaFoldDB" id="S5TV32"/>
<dbReference type="InterPro" id="IPR032466">
    <property type="entry name" value="Metal_Hydrolase"/>
</dbReference>
<comment type="similarity">
    <text evidence="2">Belongs to the metallo-dependent hydrolases superfamily. ACMSD family.</text>
</comment>
<keyword evidence="9 12" id="KW-0456">Lyase</keyword>
<dbReference type="PANTHER" id="PTHR21240">
    <property type="entry name" value="2-AMINO-3-CARBOXYLMUCONATE-6-SEMIALDEHYDE DECARBOXYLASE"/>
    <property type="match status" value="1"/>
</dbReference>
<reference evidence="13" key="2">
    <citation type="journal article" date="2016" name="Environ. Microbiol. Rep.">
        <title>Analysis of defence systems and a conjugative IncP-1 plasmid in the marine polyaromatic hydrocarbons-degrading bacterium Cycloclasticus sp. 78-ME.</title>
        <authorList>
            <person name="Yakimov M.M."/>
            <person name="Crisafi F."/>
            <person name="Messina E."/>
            <person name="Smedile F."/>
            <person name="Lopatina A."/>
            <person name="Denaro R."/>
            <person name="Pieper D.H."/>
            <person name="Golyshin P.N."/>
            <person name="Giuliano L."/>
        </authorList>
    </citation>
    <scope>NUCLEOTIDE SEQUENCE [LARGE SCALE GENOMIC DNA]</scope>
    <source>
        <strain evidence="13">78-ME</strain>
    </source>
</reference>
<keyword evidence="13" id="KW-1185">Reference proteome</keyword>
<comment type="pathway">
    <text evidence="1">Secondary metabolite metabolism; quinolate metabolism.</text>
</comment>
<dbReference type="EMBL" id="CP005996">
    <property type="protein sequence ID" value="AGS38883.1"/>
    <property type="molecule type" value="Genomic_DNA"/>
</dbReference>
<dbReference type="Gene3D" id="3.20.20.140">
    <property type="entry name" value="Metal-dependent hydrolases"/>
    <property type="match status" value="1"/>
</dbReference>
<dbReference type="GO" id="GO:0001760">
    <property type="term" value="F:aminocarboxymuconate-semialdehyde decarboxylase activity"/>
    <property type="evidence" value="ECO:0007669"/>
    <property type="project" value="UniProtKB-EC"/>
</dbReference>